<feature type="domain" description="DUF6916" evidence="1">
    <location>
        <begin position="14"/>
        <end position="95"/>
    </location>
</feature>
<organism evidence="2 3">
    <name type="scientific">Caenimonas koreensis DSM 17982</name>
    <dbReference type="NCBI Taxonomy" id="1121255"/>
    <lineage>
        <taxon>Bacteria</taxon>
        <taxon>Pseudomonadati</taxon>
        <taxon>Pseudomonadota</taxon>
        <taxon>Betaproteobacteria</taxon>
        <taxon>Burkholderiales</taxon>
        <taxon>Comamonadaceae</taxon>
        <taxon>Caenimonas</taxon>
    </lineage>
</organism>
<dbReference type="RefSeq" id="WP_153585641.1">
    <property type="nucleotide sequence ID" value="NZ_WJBU01000012.1"/>
</dbReference>
<dbReference type="InterPro" id="IPR054209">
    <property type="entry name" value="DUF6916"/>
</dbReference>
<proteinExistence type="predicted"/>
<accession>A0A844B9N8</accession>
<dbReference type="Proteomes" id="UP000487350">
    <property type="component" value="Unassembled WGS sequence"/>
</dbReference>
<dbReference type="AlphaFoldDB" id="A0A844B9N8"/>
<comment type="caution">
    <text evidence="2">The sequence shown here is derived from an EMBL/GenBank/DDBJ whole genome shotgun (WGS) entry which is preliminary data.</text>
</comment>
<reference evidence="2 3" key="1">
    <citation type="submission" date="2019-11" db="EMBL/GenBank/DDBJ databases">
        <title>Caenimonas koreensis gen. nov., sp. nov., isolated from activated sludge.</title>
        <authorList>
            <person name="Seung H.R."/>
        </authorList>
    </citation>
    <scope>NUCLEOTIDE SEQUENCE [LARGE SCALE GENOMIC DNA]</scope>
    <source>
        <strain evidence="2 3">EMB320</strain>
    </source>
</reference>
<gene>
    <name evidence="2" type="ORF">GHT07_13600</name>
</gene>
<name>A0A844B9N8_9BURK</name>
<evidence type="ECO:0000259" key="1">
    <source>
        <dbReference type="Pfam" id="PF21880"/>
    </source>
</evidence>
<protein>
    <recommendedName>
        <fullName evidence="1">DUF6916 domain-containing protein</fullName>
    </recommendedName>
</protein>
<sequence length="96" mass="10409">MTVELKRQDFMADAVAGLAFELPDGGRLALAVAELRDLPPISSRKEPFAVVLQGPANPAYAQGIVPLLHPVHGRCDVFAVPIARDAQKTLYELIFN</sequence>
<dbReference type="EMBL" id="WJBU01000012">
    <property type="protein sequence ID" value="MRD48319.1"/>
    <property type="molecule type" value="Genomic_DNA"/>
</dbReference>
<evidence type="ECO:0000313" key="2">
    <source>
        <dbReference type="EMBL" id="MRD48319.1"/>
    </source>
</evidence>
<dbReference type="Pfam" id="PF21880">
    <property type="entry name" value="DUF6916"/>
    <property type="match status" value="1"/>
</dbReference>
<keyword evidence="3" id="KW-1185">Reference proteome</keyword>
<evidence type="ECO:0000313" key="3">
    <source>
        <dbReference type="Proteomes" id="UP000487350"/>
    </source>
</evidence>
<dbReference type="OrthoDB" id="8907973at2"/>